<name>A0A3G2YS04_9CAUD</name>
<sequence length="98" mass="11147">MTTQVITMKAFISYGNKRFMAVVEDKDPNSTQVYDAVEGSREAIIEWADANWGDLEVVPAQNEAEIDAEIERDFSPAAIEIAVRNDRNRTNANRPFRR</sequence>
<reference evidence="1 2" key="1">
    <citation type="submission" date="2018-09" db="EMBL/GenBank/DDBJ databases">
        <authorList>
            <person name="Day A."/>
            <person name="Monson R.E."/>
            <person name="Salmond G.P.C."/>
        </authorList>
    </citation>
    <scope>NUCLEOTIDE SEQUENCE [LARGE SCALE GENOMIC DNA]</scope>
</reference>
<dbReference type="Proteomes" id="UP000269553">
    <property type="component" value="Segment"/>
</dbReference>
<gene>
    <name evidence="1" type="ORF">3M_019</name>
</gene>
<evidence type="ECO:0000313" key="1">
    <source>
        <dbReference type="EMBL" id="AYP28277.1"/>
    </source>
</evidence>
<protein>
    <submittedName>
        <fullName evidence="1">Uncharacterized protein</fullName>
    </submittedName>
</protein>
<evidence type="ECO:0000313" key="2">
    <source>
        <dbReference type="Proteomes" id="UP000269553"/>
    </source>
</evidence>
<organism evidence="1 2">
    <name type="scientific">Serratia phage vB_SmaA_3M</name>
    <dbReference type="NCBI Taxonomy" id="2419930"/>
    <lineage>
        <taxon>Viruses</taxon>
        <taxon>Duplodnaviria</taxon>
        <taxon>Heunggongvirae</taxon>
        <taxon>Uroviricota</taxon>
        <taxon>Caudoviricetes</taxon>
        <taxon>Pantevenvirales</taxon>
        <taxon>Ackermannviridae</taxon>
        <taxon>Miltonvirus</taxon>
        <taxon>Miltonvirus 3M</taxon>
    </lineage>
</organism>
<accession>A0A3G2YS04</accession>
<dbReference type="EMBL" id="MH929319">
    <property type="protein sequence ID" value="AYP28277.1"/>
    <property type="molecule type" value="Genomic_DNA"/>
</dbReference>
<keyword evidence="2" id="KW-1185">Reference proteome</keyword>
<proteinExistence type="predicted"/>